<sequence>MDSQPGEDLQLSFQLPRSLDTKIHLRLSIKAKVILLYLTTVAAEDEGKPVPLGSFVYALPNPLSTTIYHVEATLEFTTRLAKILVRKTSMPVYVANSISFANTGLGGTVEEEMEAFKQVVALVSQQLRKAGLKDAANGAASS</sequence>
<dbReference type="InParanoid" id="A0A136J7W5"/>
<dbReference type="Pfam" id="PF16093">
    <property type="entry name" value="PAC4"/>
    <property type="match status" value="1"/>
</dbReference>
<dbReference type="Gene3D" id="3.30.230.100">
    <property type="match status" value="1"/>
</dbReference>
<gene>
    <name evidence="1" type="ORF">Micbo1qcDRAFT_174338</name>
</gene>
<reference evidence="2" key="1">
    <citation type="submission" date="2016-02" db="EMBL/GenBank/DDBJ databases">
        <title>Draft genome sequence of Microdochium bolleyi, a fungal endophyte of beachgrass.</title>
        <authorList>
            <consortium name="DOE Joint Genome Institute"/>
            <person name="David A.S."/>
            <person name="May G."/>
            <person name="Haridas S."/>
            <person name="Lim J."/>
            <person name="Wang M."/>
            <person name="Labutti K."/>
            <person name="Lipzen A."/>
            <person name="Barry K."/>
            <person name="Grigoriev I.V."/>
        </authorList>
    </citation>
    <scope>NUCLEOTIDE SEQUENCE [LARGE SCALE GENOMIC DNA]</scope>
    <source>
        <strain evidence="2">J235TASD1</strain>
    </source>
</reference>
<proteinExistence type="predicted"/>
<keyword evidence="2" id="KW-1185">Reference proteome</keyword>
<dbReference type="AlphaFoldDB" id="A0A136J7W5"/>
<dbReference type="OrthoDB" id="5407417at2759"/>
<protein>
    <recommendedName>
        <fullName evidence="3">Proteasome assembly chaperone 3</fullName>
    </recommendedName>
</protein>
<dbReference type="GO" id="GO:0043248">
    <property type="term" value="P:proteasome assembly"/>
    <property type="evidence" value="ECO:0007669"/>
    <property type="project" value="InterPro"/>
</dbReference>
<accession>A0A136J7W5</accession>
<name>A0A136J7W5_9PEZI</name>
<dbReference type="Proteomes" id="UP000070501">
    <property type="component" value="Unassembled WGS sequence"/>
</dbReference>
<evidence type="ECO:0000313" key="1">
    <source>
        <dbReference type="EMBL" id="KXJ93252.1"/>
    </source>
</evidence>
<organism evidence="1 2">
    <name type="scientific">Microdochium bolleyi</name>
    <dbReference type="NCBI Taxonomy" id="196109"/>
    <lineage>
        <taxon>Eukaryota</taxon>
        <taxon>Fungi</taxon>
        <taxon>Dikarya</taxon>
        <taxon>Ascomycota</taxon>
        <taxon>Pezizomycotina</taxon>
        <taxon>Sordariomycetes</taxon>
        <taxon>Xylariomycetidae</taxon>
        <taxon>Xylariales</taxon>
        <taxon>Microdochiaceae</taxon>
        <taxon>Microdochium</taxon>
    </lineage>
</organism>
<evidence type="ECO:0000313" key="2">
    <source>
        <dbReference type="Proteomes" id="UP000070501"/>
    </source>
</evidence>
<dbReference type="InterPro" id="IPR032157">
    <property type="entry name" value="PAC4"/>
</dbReference>
<evidence type="ECO:0008006" key="3">
    <source>
        <dbReference type="Google" id="ProtNLM"/>
    </source>
</evidence>
<dbReference type="EMBL" id="KQ964248">
    <property type="protein sequence ID" value="KXJ93252.1"/>
    <property type="molecule type" value="Genomic_DNA"/>
</dbReference>